<name>A0A645D548_9ZZZZ</name>
<dbReference type="GO" id="GO:0019867">
    <property type="term" value="C:outer membrane"/>
    <property type="evidence" value="ECO:0007669"/>
    <property type="project" value="InterPro"/>
</dbReference>
<accession>A0A645D548</accession>
<feature type="domain" description="G5" evidence="3">
    <location>
        <begin position="149"/>
        <end position="229"/>
    </location>
</feature>
<protein>
    <recommendedName>
        <fullName evidence="3">G5 domain-containing protein</fullName>
    </recommendedName>
</protein>
<dbReference type="GO" id="GO:0004553">
    <property type="term" value="F:hydrolase activity, hydrolyzing O-glycosyl compounds"/>
    <property type="evidence" value="ECO:0007669"/>
    <property type="project" value="InterPro"/>
</dbReference>
<keyword evidence="2" id="KW-0812">Transmembrane</keyword>
<dbReference type="Pfam" id="PF03990">
    <property type="entry name" value="DUF348"/>
    <property type="match status" value="2"/>
</dbReference>
<evidence type="ECO:0000256" key="1">
    <source>
        <dbReference type="ARBA" id="ARBA00022729"/>
    </source>
</evidence>
<dbReference type="GO" id="GO:0009254">
    <property type="term" value="P:peptidoglycan turnover"/>
    <property type="evidence" value="ECO:0007669"/>
    <property type="project" value="InterPro"/>
</dbReference>
<organism evidence="4">
    <name type="scientific">bioreactor metagenome</name>
    <dbReference type="NCBI Taxonomy" id="1076179"/>
    <lineage>
        <taxon>unclassified sequences</taxon>
        <taxon>metagenomes</taxon>
        <taxon>ecological metagenomes</taxon>
    </lineage>
</organism>
<dbReference type="AlphaFoldDB" id="A0A645D548"/>
<gene>
    <name evidence="4" type="ORF">SDC9_131693</name>
</gene>
<dbReference type="PANTHER" id="PTHR39160:SF4">
    <property type="entry name" value="RESUSCITATION-PROMOTING FACTOR RPFB"/>
    <property type="match status" value="1"/>
</dbReference>
<dbReference type="Gene3D" id="2.40.40.10">
    <property type="entry name" value="RlpA-like domain"/>
    <property type="match status" value="1"/>
</dbReference>
<dbReference type="InterPro" id="IPR051933">
    <property type="entry name" value="Resuscitation_pf_RpfB"/>
</dbReference>
<keyword evidence="1" id="KW-0732">Signal</keyword>
<dbReference type="InterPro" id="IPR010611">
    <property type="entry name" value="3D_dom"/>
</dbReference>
<dbReference type="SMART" id="SM01208">
    <property type="entry name" value="G5"/>
    <property type="match status" value="1"/>
</dbReference>
<evidence type="ECO:0000313" key="4">
    <source>
        <dbReference type="EMBL" id="MPM84620.1"/>
    </source>
</evidence>
<dbReference type="Pfam" id="PF07501">
    <property type="entry name" value="G5"/>
    <property type="match status" value="1"/>
</dbReference>
<dbReference type="InterPro" id="IPR011098">
    <property type="entry name" value="G5_dom"/>
</dbReference>
<proteinExistence type="predicted"/>
<dbReference type="InterPro" id="IPR007137">
    <property type="entry name" value="DUF348"/>
</dbReference>
<comment type="caution">
    <text evidence="4">The sequence shown here is derived from an EMBL/GenBank/DDBJ whole genome shotgun (WGS) entry which is preliminary data.</text>
</comment>
<keyword evidence="2" id="KW-1133">Transmembrane helix</keyword>
<keyword evidence="2" id="KW-0472">Membrane</keyword>
<dbReference type="Pfam" id="PF06725">
    <property type="entry name" value="3D"/>
    <property type="match status" value="1"/>
</dbReference>
<evidence type="ECO:0000256" key="2">
    <source>
        <dbReference type="SAM" id="Phobius"/>
    </source>
</evidence>
<feature type="transmembrane region" description="Helical" evidence="2">
    <location>
        <begin position="20"/>
        <end position="37"/>
    </location>
</feature>
<dbReference type="Gene3D" id="2.20.230.10">
    <property type="entry name" value="Resuscitation-promoting factor rpfb"/>
    <property type="match status" value="1"/>
</dbReference>
<dbReference type="EMBL" id="VSSQ01033120">
    <property type="protein sequence ID" value="MPM84620.1"/>
    <property type="molecule type" value="Genomic_DNA"/>
</dbReference>
<dbReference type="PANTHER" id="PTHR39160">
    <property type="entry name" value="CELL WALL-BINDING PROTEIN YOCH"/>
    <property type="match status" value="1"/>
</dbReference>
<dbReference type="CDD" id="cd22786">
    <property type="entry name" value="DPBB_YuiC-like"/>
    <property type="match status" value="1"/>
</dbReference>
<dbReference type="SUPFAM" id="SSF50685">
    <property type="entry name" value="Barwin-like endoglucanases"/>
    <property type="match status" value="1"/>
</dbReference>
<reference evidence="4" key="1">
    <citation type="submission" date="2019-08" db="EMBL/GenBank/DDBJ databases">
        <authorList>
            <person name="Kucharzyk K."/>
            <person name="Murdoch R.W."/>
            <person name="Higgins S."/>
            <person name="Loffler F."/>
        </authorList>
    </citation>
    <scope>NUCLEOTIDE SEQUENCE</scope>
</reference>
<sequence>MNIIAKDKLKKYFSIWPKTLLVVALILMCTTITILNLRKTITVVIDGKENQITTLAKNLNKILDNYAIVVGEKDKISMTLDSEVKDGDVIYISKAVEIEVSVDGKNLTVSSAEPTVKDLLAVENITLNGEDKIVPSVEKSLENGMKIQITRVKREVVNEVQQIAFETEVRKSDEMVEGTQNVVQEGAAGEKAITTEVVYEDGKEVNRKVVEEKVQKDPIKKIVDIGTLGVLRPSRGGGEVLYTEMKVFSSTAYTADRGDASDRTATGTRCRRDPNGYSTVAVDPRVIPLGTKLYIEGYGYAIAEDTGGAIKGNIIDVYFNTYSEMMNWGRRKINVYILK</sequence>
<dbReference type="PROSITE" id="PS51109">
    <property type="entry name" value="G5"/>
    <property type="match status" value="1"/>
</dbReference>
<dbReference type="InterPro" id="IPR036908">
    <property type="entry name" value="RlpA-like_sf"/>
</dbReference>
<evidence type="ECO:0000259" key="3">
    <source>
        <dbReference type="PROSITE" id="PS51109"/>
    </source>
</evidence>